<evidence type="ECO:0000259" key="1">
    <source>
        <dbReference type="Pfam" id="PF13556"/>
    </source>
</evidence>
<sequence>MKELAGRLSALDPDAGAALRAVIYFDRLVEGRAGLEAIVRGAALLTGAPARLVDVGRGVHVEVDVEGRRRAAATAADDTWPAVAVVPGGPPTLWLERPGPVGPLDAVVLERAAAACRACFDRTSARPSVTADDGTTRASIEVLLDAAASPRTRRTVATQLGLDPAGLARALALSDGTALVEAVPARPCRESVPAREPVAAGQQVVPAQVADRRTGVGPAVPVLELPSSWQAARTALRFTAGGTAMDPGPRVVHADQLGGLAVLAAAVGPATPPDPDVQALDRAAAAAPWMLATLEAVTTSPSLRAAAVGLTVHHSTLQERLHQAEQVLGWSVHDPNGRLRLHLAFVLRRLHRGNA</sequence>
<dbReference type="Pfam" id="PF13556">
    <property type="entry name" value="HTH_30"/>
    <property type="match status" value="1"/>
</dbReference>
<dbReference type="Gene3D" id="1.10.10.2840">
    <property type="entry name" value="PucR C-terminal helix-turn-helix domain"/>
    <property type="match status" value="1"/>
</dbReference>
<dbReference type="InterPro" id="IPR025736">
    <property type="entry name" value="PucR_C-HTH_dom"/>
</dbReference>
<organism evidence="2 3">
    <name type="scientific">Parafrankia irregularis</name>
    <dbReference type="NCBI Taxonomy" id="795642"/>
    <lineage>
        <taxon>Bacteria</taxon>
        <taxon>Bacillati</taxon>
        <taxon>Actinomycetota</taxon>
        <taxon>Actinomycetes</taxon>
        <taxon>Frankiales</taxon>
        <taxon>Frankiaceae</taxon>
        <taxon>Parafrankia</taxon>
    </lineage>
</organism>
<reference evidence="3" key="1">
    <citation type="submission" date="2015-11" db="EMBL/GenBank/DDBJ databases">
        <authorList>
            <person name="Varghese N."/>
        </authorList>
    </citation>
    <scope>NUCLEOTIDE SEQUENCE [LARGE SCALE GENOMIC DNA]</scope>
    <source>
        <strain evidence="3">DSM 45899</strain>
    </source>
</reference>
<evidence type="ECO:0000313" key="3">
    <source>
        <dbReference type="Proteomes" id="UP000198802"/>
    </source>
</evidence>
<dbReference type="PANTHER" id="PTHR33744:SF7">
    <property type="entry name" value="PUCR FAMILY TRANSCRIPTIONAL REGULATOR"/>
    <property type="match status" value="1"/>
</dbReference>
<feature type="domain" description="PucR C-terminal helix-turn-helix" evidence="1">
    <location>
        <begin position="291"/>
        <end position="345"/>
    </location>
</feature>
<dbReference type="InterPro" id="IPR051448">
    <property type="entry name" value="CdaR-like_regulators"/>
</dbReference>
<dbReference type="AlphaFoldDB" id="A0A0S4QP76"/>
<gene>
    <name evidence="2" type="ORF">Ga0074812_112137</name>
</gene>
<evidence type="ECO:0000313" key="2">
    <source>
        <dbReference type="EMBL" id="CUU57477.1"/>
    </source>
</evidence>
<protein>
    <submittedName>
        <fullName evidence="2">PucR C-terminal helix-turn-helix domain-containing protein</fullName>
    </submittedName>
</protein>
<accession>A0A0S4QP76</accession>
<dbReference type="PANTHER" id="PTHR33744">
    <property type="entry name" value="CARBOHYDRATE DIACID REGULATOR"/>
    <property type="match status" value="1"/>
</dbReference>
<dbReference type="InterPro" id="IPR042070">
    <property type="entry name" value="PucR_C-HTH_sf"/>
</dbReference>
<dbReference type="Proteomes" id="UP000198802">
    <property type="component" value="Unassembled WGS sequence"/>
</dbReference>
<keyword evidence="3" id="KW-1185">Reference proteome</keyword>
<proteinExistence type="predicted"/>
<name>A0A0S4QP76_9ACTN</name>
<dbReference type="EMBL" id="FAOZ01000012">
    <property type="protein sequence ID" value="CUU57477.1"/>
    <property type="molecule type" value="Genomic_DNA"/>
</dbReference>